<feature type="domain" description="UPF0261" evidence="1">
    <location>
        <begin position="12"/>
        <end position="182"/>
    </location>
</feature>
<evidence type="ECO:0000259" key="1">
    <source>
        <dbReference type="Pfam" id="PF06792"/>
    </source>
</evidence>
<dbReference type="RefSeq" id="WP_339573360.1">
    <property type="nucleotide sequence ID" value="NZ_JBBIAA010000001.1"/>
</dbReference>
<dbReference type="EMBL" id="JBBIAA010000001">
    <property type="protein sequence ID" value="MEJ5943970.1"/>
    <property type="molecule type" value="Genomic_DNA"/>
</dbReference>
<dbReference type="InterPro" id="IPR051353">
    <property type="entry name" value="Tobamovirus_resist_UPF0261"/>
</dbReference>
<evidence type="ECO:0000259" key="2">
    <source>
        <dbReference type="Pfam" id="PF23189"/>
    </source>
</evidence>
<dbReference type="Pfam" id="PF06792">
    <property type="entry name" value="UPF0261"/>
    <property type="match status" value="1"/>
</dbReference>
<protein>
    <submittedName>
        <fullName evidence="3">Tm-1-like ATP-binding domain-containing protein</fullName>
    </submittedName>
</protein>
<dbReference type="Gene3D" id="3.40.50.12030">
    <property type="entry name" value="Uncharacterised protein family UPF0261, NC domain"/>
    <property type="match status" value="1"/>
</dbReference>
<sequence length="420" mass="42411">MTAAEPDGQRPVVVLVGALDTKAAEYEHLRDRLESSGVRAAVVDVGVLGPVRADVEVDRRAVAAAAGAELDALVAAGDRGAAVTAMARGAAAVVARMHAEGRLHGLLVAGGSGAAHVMSRCAQALPLGCPKVLVSTVVAGDTRPYVGTSDLVMMHSVVDLTGVDSISAVVLARAADACAGMVFGAVAAPPTAPVPADVVACSVLGVTTAGTVAVSGDLRRRGLEVHAFHANGTGGRCLEALVRSGLVTAVADLTPGEVADEVCGGAFSAGPGRMEAAGERGVPQVVSTGGLDMVKFGPRETLPEAVAGRRLHVHNPAVTLVRTDARECAAIGAVVAEKLNRATGPVEVHVPLGGWSELSVPGGPFHDPDADAALVDALRDGLAPRVEVHLHEGDVNDPVFATAVAAALARTVEQDHRPRS</sequence>
<dbReference type="NCBIfam" id="NF002674">
    <property type="entry name" value="PRK02399.1-2"/>
    <property type="match status" value="1"/>
</dbReference>
<reference evidence="3 4" key="1">
    <citation type="journal article" date="2017" name="Int. J. Syst. Evol. Microbiol.">
        <title>Pseudokineococcus basanitobsidens sp. nov., isolated from volcanic rock.</title>
        <authorList>
            <person name="Lee D.W."/>
            <person name="Park M.Y."/>
            <person name="Kim J.J."/>
            <person name="Kim B.S."/>
        </authorList>
    </citation>
    <scope>NUCLEOTIDE SEQUENCE [LARGE SCALE GENOMIC DNA]</scope>
    <source>
        <strain evidence="3 4">DSM 103726</strain>
    </source>
</reference>
<dbReference type="PANTHER" id="PTHR31862">
    <property type="entry name" value="UPF0261 DOMAIN PROTEIN (AFU_ORTHOLOGUE AFUA_1G10120)"/>
    <property type="match status" value="1"/>
</dbReference>
<dbReference type="PIRSF" id="PIRSF033271">
    <property type="entry name" value="UCP033271"/>
    <property type="match status" value="1"/>
</dbReference>
<keyword evidence="4" id="KW-1185">Reference proteome</keyword>
<dbReference type="Pfam" id="PF23189">
    <property type="entry name" value="UPF0261_C"/>
    <property type="match status" value="1"/>
</dbReference>
<gene>
    <name evidence="3" type="ORF">WDZ17_01495</name>
</gene>
<proteinExistence type="predicted"/>
<dbReference type="InterPro" id="IPR056778">
    <property type="entry name" value="UPF0261_C"/>
</dbReference>
<comment type="caution">
    <text evidence="3">The sequence shown here is derived from an EMBL/GenBank/DDBJ whole genome shotgun (WGS) entry which is preliminary data.</text>
</comment>
<feature type="domain" description="UPF0261" evidence="2">
    <location>
        <begin position="198"/>
        <end position="410"/>
    </location>
</feature>
<dbReference type="CDD" id="cd15488">
    <property type="entry name" value="Tm-1-like"/>
    <property type="match status" value="1"/>
</dbReference>
<evidence type="ECO:0000313" key="3">
    <source>
        <dbReference type="EMBL" id="MEJ5943970.1"/>
    </source>
</evidence>
<name>A0ABU8RFY6_9ACTN</name>
<dbReference type="Gene3D" id="3.40.50.12020">
    <property type="entry name" value="Uncharacterised protein family UPF0261, NN domain"/>
    <property type="match status" value="1"/>
</dbReference>
<organism evidence="3 4">
    <name type="scientific">Pseudokineococcus basanitobsidens</name>
    <dbReference type="NCBI Taxonomy" id="1926649"/>
    <lineage>
        <taxon>Bacteria</taxon>
        <taxon>Bacillati</taxon>
        <taxon>Actinomycetota</taxon>
        <taxon>Actinomycetes</taxon>
        <taxon>Kineosporiales</taxon>
        <taxon>Kineosporiaceae</taxon>
        <taxon>Pseudokineococcus</taxon>
    </lineage>
</organism>
<dbReference type="Proteomes" id="UP001387100">
    <property type="component" value="Unassembled WGS sequence"/>
</dbReference>
<accession>A0ABU8RFY6</accession>
<dbReference type="InterPro" id="IPR044122">
    <property type="entry name" value="UPF0261_N"/>
</dbReference>
<dbReference type="InterPro" id="IPR008322">
    <property type="entry name" value="UPF0261"/>
</dbReference>
<evidence type="ECO:0000313" key="4">
    <source>
        <dbReference type="Proteomes" id="UP001387100"/>
    </source>
</evidence>
<dbReference type="PANTHER" id="PTHR31862:SF1">
    <property type="entry name" value="UPF0261 DOMAIN PROTEIN (AFU_ORTHOLOGUE AFUA_1G10120)"/>
    <property type="match status" value="1"/>
</dbReference>